<name>A3VL96_9RHOB</name>
<keyword evidence="1" id="KW-0732">Signal</keyword>
<dbReference type="RefSeq" id="WP_008334210.1">
    <property type="nucleotide sequence ID" value="NZ_CH902578.1"/>
</dbReference>
<evidence type="ECO:0008006" key="4">
    <source>
        <dbReference type="Google" id="ProtNLM"/>
    </source>
</evidence>
<keyword evidence="3" id="KW-1185">Reference proteome</keyword>
<dbReference type="AlphaFoldDB" id="A3VL96"/>
<protein>
    <recommendedName>
        <fullName evidence="4">Arginine transporter</fullName>
    </recommendedName>
</protein>
<feature type="signal peptide" evidence="1">
    <location>
        <begin position="1"/>
        <end position="20"/>
    </location>
</feature>
<gene>
    <name evidence="2" type="ORF">RB2654_18136</name>
</gene>
<feature type="chain" id="PRO_5002661247" description="Arginine transporter" evidence="1">
    <location>
        <begin position="21"/>
        <end position="100"/>
    </location>
</feature>
<comment type="caution">
    <text evidence="2">The sequence shown here is derived from an EMBL/GenBank/DDBJ whole genome shotgun (WGS) entry which is preliminary data.</text>
</comment>
<dbReference type="Proteomes" id="UP000002931">
    <property type="component" value="Unassembled WGS sequence"/>
</dbReference>
<proteinExistence type="predicted"/>
<dbReference type="STRING" id="314271.RB2654_18136"/>
<organism evidence="2 3">
    <name type="scientific">Maritimibacter alkaliphilus HTCC2654</name>
    <dbReference type="NCBI Taxonomy" id="314271"/>
    <lineage>
        <taxon>Bacteria</taxon>
        <taxon>Pseudomonadati</taxon>
        <taxon>Pseudomonadota</taxon>
        <taxon>Alphaproteobacteria</taxon>
        <taxon>Rhodobacterales</taxon>
        <taxon>Roseobacteraceae</taxon>
        <taxon>Maritimibacter</taxon>
    </lineage>
</organism>
<evidence type="ECO:0000313" key="3">
    <source>
        <dbReference type="Proteomes" id="UP000002931"/>
    </source>
</evidence>
<dbReference type="EMBL" id="AAMT01000021">
    <property type="protein sequence ID" value="EAQ11015.1"/>
    <property type="molecule type" value="Genomic_DNA"/>
</dbReference>
<dbReference type="eggNOG" id="ENOG5032Y82">
    <property type="taxonomic scope" value="Bacteria"/>
</dbReference>
<evidence type="ECO:0000313" key="2">
    <source>
        <dbReference type="EMBL" id="EAQ11015.1"/>
    </source>
</evidence>
<evidence type="ECO:0000256" key="1">
    <source>
        <dbReference type="SAM" id="SignalP"/>
    </source>
</evidence>
<accession>A3VL96</accession>
<reference evidence="2 3" key="1">
    <citation type="journal article" date="2010" name="J. Bacteriol.">
        <title>Genome sequences of Pelagibaca bermudensis HTCC2601T and Maritimibacter alkaliphilus HTCC2654T, the type strains of two marine Roseobacter genera.</title>
        <authorList>
            <person name="Thrash J.C."/>
            <person name="Cho J.C."/>
            <person name="Ferriera S."/>
            <person name="Johnson J."/>
            <person name="Vergin K.L."/>
            <person name="Giovannoni S.J."/>
        </authorList>
    </citation>
    <scope>NUCLEOTIDE SEQUENCE [LARGE SCALE GENOMIC DNA]</scope>
    <source>
        <strain evidence="2 3">HTCC2654</strain>
    </source>
</reference>
<dbReference type="OrthoDB" id="7659053at2"/>
<dbReference type="HOGENOM" id="CLU_157267_0_0_5"/>
<sequence length="100" mass="10495">MKRIILGAGFALVLAAPASAAGIIETACMKSGRTAASSVLCNCIQGVADQLLAPHEQRKGAAFFADPHKSQETRQSADANDGAFWRKWKDYGVIAAKSCG</sequence>